<reference evidence="2 3" key="2">
    <citation type="submission" date="2018-11" db="EMBL/GenBank/DDBJ databases">
        <authorList>
            <consortium name="Pathogen Informatics"/>
        </authorList>
    </citation>
    <scope>NUCLEOTIDE SEQUENCE [LARGE SCALE GENOMIC DNA]</scope>
</reference>
<proteinExistence type="predicted"/>
<dbReference type="InterPro" id="IPR042418">
    <property type="entry name" value="TXNDC15"/>
</dbReference>
<evidence type="ECO:0000313" key="3">
    <source>
        <dbReference type="Proteomes" id="UP000276776"/>
    </source>
</evidence>
<protein>
    <submittedName>
        <fullName evidence="4">Thioredoxin domain-containing protein</fullName>
    </submittedName>
</protein>
<dbReference type="GO" id="GO:0005929">
    <property type="term" value="C:cilium"/>
    <property type="evidence" value="ECO:0007669"/>
    <property type="project" value="TreeGrafter"/>
</dbReference>
<dbReference type="STRING" id="103827.A0A0N5D2A9"/>
<dbReference type="Pfam" id="PF00085">
    <property type="entry name" value="Thioredoxin"/>
    <property type="match status" value="1"/>
</dbReference>
<dbReference type="Gene3D" id="3.40.30.10">
    <property type="entry name" value="Glutaredoxin"/>
    <property type="match status" value="1"/>
</dbReference>
<dbReference type="WBParaSite" id="TCLT_0000701101-mRNA-1">
    <property type="protein sequence ID" value="TCLT_0000701101-mRNA-1"/>
    <property type="gene ID" value="TCLT_0000701101"/>
</dbReference>
<dbReference type="AlphaFoldDB" id="A0A0N5D2A9"/>
<dbReference type="SUPFAM" id="SSF52833">
    <property type="entry name" value="Thioredoxin-like"/>
    <property type="match status" value="1"/>
</dbReference>
<accession>A0A0N5D2A9</accession>
<name>A0A0N5D2A9_THECL</name>
<dbReference type="GO" id="GO:0060271">
    <property type="term" value="P:cilium assembly"/>
    <property type="evidence" value="ECO:0007669"/>
    <property type="project" value="TreeGrafter"/>
</dbReference>
<evidence type="ECO:0000313" key="4">
    <source>
        <dbReference type="WBParaSite" id="TCLT_0000701101-mRNA-1"/>
    </source>
</evidence>
<evidence type="ECO:0000259" key="1">
    <source>
        <dbReference type="Pfam" id="PF00085"/>
    </source>
</evidence>
<sequence>MIGILASAALTCKYPKNAFQILIKNQCPIANSFCIIDVPFDVSVNARYRCATAPRQLNPVVNLMNSSQLLAHITADNHLSSGYSNCMLTVFYAPDCVFSSRMAPHLFLLSQVYPQLHIVATDASVHSKLNSRYGIIATPTVLLWIDGNVVSRMDEPPFSIAAFKNYIERWTDLESEYYSGADDENSSVNVIGKFEFSIFNIFS</sequence>
<gene>
    <name evidence="2" type="ORF">TCLT_LOCUS7000</name>
</gene>
<dbReference type="OrthoDB" id="1899781at2759"/>
<dbReference type="InterPro" id="IPR013766">
    <property type="entry name" value="Thioredoxin_domain"/>
</dbReference>
<feature type="domain" description="Thioredoxin" evidence="1">
    <location>
        <begin position="84"/>
        <end position="156"/>
    </location>
</feature>
<organism evidence="4">
    <name type="scientific">Thelazia callipaeda</name>
    <name type="common">Oriental eyeworm</name>
    <name type="synonym">Parasitic nematode</name>
    <dbReference type="NCBI Taxonomy" id="103827"/>
    <lineage>
        <taxon>Eukaryota</taxon>
        <taxon>Metazoa</taxon>
        <taxon>Ecdysozoa</taxon>
        <taxon>Nematoda</taxon>
        <taxon>Chromadorea</taxon>
        <taxon>Rhabditida</taxon>
        <taxon>Spirurina</taxon>
        <taxon>Spiruromorpha</taxon>
        <taxon>Thelazioidea</taxon>
        <taxon>Thelaziidae</taxon>
        <taxon>Thelazia</taxon>
    </lineage>
</organism>
<evidence type="ECO:0000313" key="2">
    <source>
        <dbReference type="EMBL" id="VDN04415.1"/>
    </source>
</evidence>
<keyword evidence="3" id="KW-1185">Reference proteome</keyword>
<dbReference type="EMBL" id="UYYF01004465">
    <property type="protein sequence ID" value="VDN04415.1"/>
    <property type="molecule type" value="Genomic_DNA"/>
</dbReference>
<dbReference type="Proteomes" id="UP000276776">
    <property type="component" value="Unassembled WGS sequence"/>
</dbReference>
<dbReference type="PANTHER" id="PTHR14684">
    <property type="entry name" value="THIOREDOXIN DOMAIN-CONTAINING PROTEIN 15"/>
    <property type="match status" value="1"/>
</dbReference>
<reference evidence="4" key="1">
    <citation type="submission" date="2017-02" db="UniProtKB">
        <authorList>
            <consortium name="WormBaseParasite"/>
        </authorList>
    </citation>
    <scope>IDENTIFICATION</scope>
</reference>
<dbReference type="InterPro" id="IPR036249">
    <property type="entry name" value="Thioredoxin-like_sf"/>
</dbReference>
<dbReference type="PANTHER" id="PTHR14684:SF2">
    <property type="entry name" value="THIOREDOXIN DOMAIN-CONTAINING PROTEIN 15"/>
    <property type="match status" value="1"/>
</dbReference>